<reference evidence="3" key="1">
    <citation type="submission" date="2020-11" db="EMBL/GenBank/DDBJ databases">
        <authorList>
            <person name="Tran Van P."/>
        </authorList>
    </citation>
    <scope>NUCLEOTIDE SEQUENCE</scope>
</reference>
<proteinExistence type="predicted"/>
<sequence>MTSRLGQRAGVIVVGTAIVLLVLLIVLLWTGVGTGVFRQSSQHYRSTVPSGTTVPGLQEVFTSSAPFKADHERGGPHPPRASPEGTTMKPFAATCSKRPDASNECFVQLESGDRRNYSRLALATFLIVPGPCFVHVS</sequence>
<feature type="transmembrane region" description="Helical" evidence="2">
    <location>
        <begin position="12"/>
        <end position="37"/>
    </location>
</feature>
<feature type="region of interest" description="Disordered" evidence="1">
    <location>
        <begin position="65"/>
        <end position="91"/>
    </location>
</feature>
<accession>A0A7R9HNK5</accession>
<keyword evidence="2" id="KW-0472">Membrane</keyword>
<keyword evidence="2" id="KW-0812">Transmembrane</keyword>
<keyword evidence="2" id="KW-1133">Transmembrane helix</keyword>
<protein>
    <submittedName>
        <fullName evidence="3">Uncharacterized protein</fullName>
    </submittedName>
</protein>
<evidence type="ECO:0000256" key="1">
    <source>
        <dbReference type="SAM" id="MobiDB-lite"/>
    </source>
</evidence>
<evidence type="ECO:0000256" key="2">
    <source>
        <dbReference type="SAM" id="Phobius"/>
    </source>
</evidence>
<evidence type="ECO:0000313" key="3">
    <source>
        <dbReference type="EMBL" id="CAD7429463.1"/>
    </source>
</evidence>
<gene>
    <name evidence="3" type="ORF">TMSB3V08_LOCUS6240</name>
</gene>
<organism evidence="3">
    <name type="scientific">Timema monikensis</name>
    <dbReference type="NCBI Taxonomy" id="170555"/>
    <lineage>
        <taxon>Eukaryota</taxon>
        <taxon>Metazoa</taxon>
        <taxon>Ecdysozoa</taxon>
        <taxon>Arthropoda</taxon>
        <taxon>Hexapoda</taxon>
        <taxon>Insecta</taxon>
        <taxon>Pterygota</taxon>
        <taxon>Neoptera</taxon>
        <taxon>Polyneoptera</taxon>
        <taxon>Phasmatodea</taxon>
        <taxon>Timematodea</taxon>
        <taxon>Timematoidea</taxon>
        <taxon>Timematidae</taxon>
        <taxon>Timema</taxon>
    </lineage>
</organism>
<dbReference type="EMBL" id="OB794089">
    <property type="protein sequence ID" value="CAD7429463.1"/>
    <property type="molecule type" value="Genomic_DNA"/>
</dbReference>
<dbReference type="AlphaFoldDB" id="A0A7R9HNK5"/>
<name>A0A7R9HNK5_9NEOP</name>